<organism evidence="7 8">
    <name type="scientific">Streptomyces griseiscabiei</name>
    <dbReference type="NCBI Taxonomy" id="2993540"/>
    <lineage>
        <taxon>Bacteria</taxon>
        <taxon>Bacillati</taxon>
        <taxon>Actinomycetota</taxon>
        <taxon>Actinomycetes</taxon>
        <taxon>Kitasatosporales</taxon>
        <taxon>Streptomycetaceae</taxon>
        <taxon>Streptomyces</taxon>
    </lineage>
</organism>
<keyword evidence="2 7" id="KW-0378">Hydrolase</keyword>
<comment type="similarity">
    <text evidence="1">Belongs to the glycosyl hydrolase 32 family.</text>
</comment>
<evidence type="ECO:0000259" key="5">
    <source>
        <dbReference type="Pfam" id="PF00251"/>
    </source>
</evidence>
<dbReference type="InterPro" id="IPR023296">
    <property type="entry name" value="Glyco_hydro_beta-prop_sf"/>
</dbReference>
<comment type="caution">
    <text evidence="7">The sequence shown here is derived from an EMBL/GenBank/DDBJ whole genome shotgun (WGS) entry which is preliminary data.</text>
</comment>
<dbReference type="Gene3D" id="2.80.10.50">
    <property type="match status" value="1"/>
</dbReference>
<evidence type="ECO:0000259" key="6">
    <source>
        <dbReference type="Pfam" id="PF05270"/>
    </source>
</evidence>
<dbReference type="InterPro" id="IPR007934">
    <property type="entry name" value="AbfB_ABD"/>
</dbReference>
<accession>A0ABU4L2M7</accession>
<dbReference type="InterPro" id="IPR036195">
    <property type="entry name" value="AbfB_ABD_sf"/>
</dbReference>
<evidence type="ECO:0000256" key="4">
    <source>
        <dbReference type="SAM" id="SignalP"/>
    </source>
</evidence>
<feature type="domain" description="Glycosyl hydrolase family 32 N-terminal" evidence="5">
    <location>
        <begin position="53"/>
        <end position="148"/>
    </location>
</feature>
<dbReference type="CDD" id="cd08983">
    <property type="entry name" value="GH43_Bt3655-like"/>
    <property type="match status" value="1"/>
</dbReference>
<feature type="chain" id="PRO_5046708076" evidence="4">
    <location>
        <begin position="32"/>
        <end position="464"/>
    </location>
</feature>
<dbReference type="PANTHER" id="PTHR43301:SF3">
    <property type="entry name" value="ARABINAN ENDO-1,5-ALPHA-L-ARABINOSIDASE A-RELATED"/>
    <property type="match status" value="1"/>
</dbReference>
<dbReference type="Proteomes" id="UP001271723">
    <property type="component" value="Unassembled WGS sequence"/>
</dbReference>
<keyword evidence="4" id="KW-0732">Signal</keyword>
<feature type="domain" description="Alpha-L-arabinofuranosidase B arabinose-binding" evidence="6">
    <location>
        <begin position="333"/>
        <end position="461"/>
    </location>
</feature>
<name>A0ABU4L2M7_9ACTN</name>
<dbReference type="InterPro" id="IPR050727">
    <property type="entry name" value="GH43_arabinanases"/>
</dbReference>
<evidence type="ECO:0000313" key="7">
    <source>
        <dbReference type="EMBL" id="MDX2909951.1"/>
    </source>
</evidence>
<dbReference type="InterPro" id="IPR013148">
    <property type="entry name" value="Glyco_hydro_32_N"/>
</dbReference>
<protein>
    <submittedName>
        <fullName evidence="7">Glycoside hydrolase family 43 protein</fullName>
    </submittedName>
</protein>
<dbReference type="Pfam" id="PF00251">
    <property type="entry name" value="Glyco_hydro_32N"/>
    <property type="match status" value="1"/>
</dbReference>
<evidence type="ECO:0000256" key="2">
    <source>
        <dbReference type="ARBA" id="ARBA00022801"/>
    </source>
</evidence>
<gene>
    <name evidence="7" type="ORF">PV517_14715</name>
</gene>
<proteinExistence type="inferred from homology"/>
<evidence type="ECO:0000256" key="3">
    <source>
        <dbReference type="ARBA" id="ARBA00023295"/>
    </source>
</evidence>
<dbReference type="EMBL" id="JARAVY010000005">
    <property type="protein sequence ID" value="MDX2909951.1"/>
    <property type="molecule type" value="Genomic_DNA"/>
</dbReference>
<sequence>MLARLIRRRTFLVALIAIVAGVVAPAQTAEAADADSAYVMGYFKESISGAGNVNALHLAVSDDGREWTPLNDNNAILTPTAGTKGIRDPFLYRLRDGSWVALATDIAVGGSFTKANPNIHVWTSPDLVNWSADRLLKVNATNANSYSWAPAIHWDPVRSAYGITFTTVPQGSSHSVIAAAYTTDFVTATDPVVFYDTGSDILDSHVVTGVNGSNYLYYKSNATGRLAGARSTSVEPGSFTKYTEGVAENRCTEAPTLVKSLTSSTWSLWGDTFCPNAKFDLWQGDLVSGTWTKVGRQSYTAPLNGKHNTIQPITAADRDRLLARYGGTSWNLLKSYNFPGHYVRHASFVGRISEMPFDPYQDAQWRLRPGLSDPNGVSFESVNFPGYYLRQDNFEIKVVRNDGTSGFATDATFTRVAGLADGTWSSFRSAGFPTRYLRHSSFVLRLDEISTAAGRADATFKAVY</sequence>
<dbReference type="PROSITE" id="PS51318">
    <property type="entry name" value="TAT"/>
    <property type="match status" value="1"/>
</dbReference>
<keyword evidence="8" id="KW-1185">Reference proteome</keyword>
<dbReference type="Pfam" id="PF05270">
    <property type="entry name" value="AbfB"/>
    <property type="match status" value="1"/>
</dbReference>
<dbReference type="SUPFAM" id="SSF75005">
    <property type="entry name" value="Arabinanase/levansucrase/invertase"/>
    <property type="match status" value="1"/>
</dbReference>
<dbReference type="SUPFAM" id="SSF110221">
    <property type="entry name" value="AbfB domain"/>
    <property type="match status" value="1"/>
</dbReference>
<reference evidence="7 8" key="1">
    <citation type="journal article" date="2023" name="Microb. Genom.">
        <title>Mesoterricola silvestris gen. nov., sp. nov., Mesoterricola sediminis sp. nov., Geothrix oryzae sp. nov., Geothrix edaphica sp. nov., Geothrix rubra sp. nov., and Geothrix limicola sp. nov., six novel members of Acidobacteriota isolated from soils.</title>
        <authorList>
            <person name="Weisberg A.J."/>
            <person name="Pearce E."/>
            <person name="Kramer C.G."/>
            <person name="Chang J.H."/>
            <person name="Clarke C.R."/>
        </authorList>
    </citation>
    <scope>NUCLEOTIDE SEQUENCE [LARGE SCALE GENOMIC DNA]</scope>
    <source>
        <strain evidence="7 8">NRRL_B-2795</strain>
    </source>
</reference>
<dbReference type="PANTHER" id="PTHR43301">
    <property type="entry name" value="ARABINAN ENDO-1,5-ALPHA-L-ARABINOSIDASE"/>
    <property type="match status" value="1"/>
</dbReference>
<evidence type="ECO:0000313" key="8">
    <source>
        <dbReference type="Proteomes" id="UP001271723"/>
    </source>
</evidence>
<dbReference type="CDD" id="cd23399">
    <property type="entry name" value="beta-trefoil_ABD_ABFB"/>
    <property type="match status" value="1"/>
</dbReference>
<evidence type="ECO:0000256" key="1">
    <source>
        <dbReference type="ARBA" id="ARBA00009902"/>
    </source>
</evidence>
<dbReference type="RefSeq" id="WP_256964970.1">
    <property type="nucleotide sequence ID" value="NZ_JAGJBZ010000001.1"/>
</dbReference>
<dbReference type="GO" id="GO:0016787">
    <property type="term" value="F:hydrolase activity"/>
    <property type="evidence" value="ECO:0007669"/>
    <property type="project" value="UniProtKB-KW"/>
</dbReference>
<dbReference type="Gene3D" id="2.115.10.20">
    <property type="entry name" value="Glycosyl hydrolase domain, family 43"/>
    <property type="match status" value="1"/>
</dbReference>
<dbReference type="InterPro" id="IPR006311">
    <property type="entry name" value="TAT_signal"/>
</dbReference>
<feature type="signal peptide" evidence="4">
    <location>
        <begin position="1"/>
        <end position="31"/>
    </location>
</feature>
<keyword evidence="3" id="KW-0326">Glycosidase</keyword>